<reference evidence="2 3" key="1">
    <citation type="journal article" date="2015" name="Nature">
        <title>rRNA introns, odd ribosomes, and small enigmatic genomes across a large radiation of phyla.</title>
        <authorList>
            <person name="Brown C.T."/>
            <person name="Hug L.A."/>
            <person name="Thomas B.C."/>
            <person name="Sharon I."/>
            <person name="Castelle C.J."/>
            <person name="Singh A."/>
            <person name="Wilkins M.J."/>
            <person name="Williams K.H."/>
            <person name="Banfield J.F."/>
        </authorList>
    </citation>
    <scope>NUCLEOTIDE SEQUENCE [LARGE SCALE GENOMIC DNA]</scope>
</reference>
<evidence type="ECO:0000259" key="1">
    <source>
        <dbReference type="Pfam" id="PF13451"/>
    </source>
</evidence>
<dbReference type="Proteomes" id="UP000034751">
    <property type="component" value="Unassembled WGS sequence"/>
</dbReference>
<sequence>MNPYNDIELVCLCGEPFVWSAGEQTFINDLYEKGKIPSVQQPKRCVPCRKKKKEQRERKDY</sequence>
<dbReference type="Pfam" id="PF13451">
    <property type="entry name" value="zf_Tbcl"/>
    <property type="match status" value="1"/>
</dbReference>
<feature type="domain" description="Probable zinc-binding" evidence="1">
    <location>
        <begin position="6"/>
        <end position="56"/>
    </location>
</feature>
<dbReference type="AlphaFoldDB" id="A0A0G1FCE8"/>
<proteinExistence type="predicted"/>
<evidence type="ECO:0000313" key="3">
    <source>
        <dbReference type="Proteomes" id="UP000034751"/>
    </source>
</evidence>
<dbReference type="InterPro" id="IPR025306">
    <property type="entry name" value="Zn-bnd_dom_prob"/>
</dbReference>
<gene>
    <name evidence="2" type="ORF">UW02_C0002G0028</name>
</gene>
<protein>
    <recommendedName>
        <fullName evidence="1">Probable zinc-binding domain-containing protein</fullName>
    </recommendedName>
</protein>
<name>A0A0G1FCE8_9BACT</name>
<dbReference type="EMBL" id="LCGS01000002">
    <property type="protein sequence ID" value="KKT20036.1"/>
    <property type="molecule type" value="Genomic_DNA"/>
</dbReference>
<organism evidence="2 3">
    <name type="scientific">Candidatus Nomurabacteria bacterium GW2011_GWB1_43_7</name>
    <dbReference type="NCBI Taxonomy" id="1618747"/>
    <lineage>
        <taxon>Bacteria</taxon>
        <taxon>Candidatus Nomuraibacteriota</taxon>
    </lineage>
</organism>
<accession>A0A0G1FCE8</accession>
<dbReference type="STRING" id="1618747.UW02_C0002G0028"/>
<comment type="caution">
    <text evidence="2">The sequence shown here is derived from an EMBL/GenBank/DDBJ whole genome shotgun (WGS) entry which is preliminary data.</text>
</comment>
<evidence type="ECO:0000313" key="2">
    <source>
        <dbReference type="EMBL" id="KKT20036.1"/>
    </source>
</evidence>